<evidence type="ECO:0000256" key="14">
    <source>
        <dbReference type="ARBA" id="ARBA00049303"/>
    </source>
</evidence>
<evidence type="ECO:0000256" key="7">
    <source>
        <dbReference type="ARBA" id="ARBA00022679"/>
    </source>
</evidence>
<dbReference type="PROSITE" id="PS51678">
    <property type="entry name" value="SAM_MT_PRMT"/>
    <property type="match status" value="1"/>
</dbReference>
<comment type="catalytic activity">
    <reaction evidence="14">
        <text>L-arginyl-[protein] + S-adenosyl-L-methionine = N(omega)-methyl-L-arginyl-[protein] + S-adenosyl-L-homocysteine + H(+)</text>
        <dbReference type="Rhea" id="RHEA:48100"/>
        <dbReference type="Rhea" id="RHEA-COMP:10532"/>
        <dbReference type="Rhea" id="RHEA-COMP:11990"/>
        <dbReference type="ChEBI" id="CHEBI:15378"/>
        <dbReference type="ChEBI" id="CHEBI:29965"/>
        <dbReference type="ChEBI" id="CHEBI:57856"/>
        <dbReference type="ChEBI" id="CHEBI:59789"/>
        <dbReference type="ChEBI" id="CHEBI:65280"/>
    </reaction>
    <physiologicalReaction direction="left-to-right" evidence="14">
        <dbReference type="Rhea" id="RHEA:48101"/>
    </physiologicalReaction>
</comment>
<proteinExistence type="predicted"/>
<keyword evidence="5" id="KW-0597">Phosphoprotein</keyword>
<evidence type="ECO:0000256" key="12">
    <source>
        <dbReference type="ARBA" id="ARBA00023242"/>
    </source>
</evidence>
<dbReference type="OrthoDB" id="7848332at2759"/>
<dbReference type="Proteomes" id="UP000646827">
    <property type="component" value="Unassembled WGS sequence"/>
</dbReference>
<dbReference type="InterPro" id="IPR025799">
    <property type="entry name" value="Arg_MeTrfase"/>
</dbReference>
<dbReference type="FunFam" id="3.40.50.150:FF:000034">
    <property type="entry name" value="Protein arginine N-methyltransferase 3"/>
    <property type="match status" value="1"/>
</dbReference>
<evidence type="ECO:0000256" key="11">
    <source>
        <dbReference type="ARBA" id="ARBA00022833"/>
    </source>
</evidence>
<dbReference type="GO" id="GO:0008270">
    <property type="term" value="F:zinc ion binding"/>
    <property type="evidence" value="ECO:0007669"/>
    <property type="project" value="UniProtKB-KW"/>
</dbReference>
<dbReference type="Gene3D" id="3.40.50.150">
    <property type="entry name" value="Vaccinia Virus protein VP39"/>
    <property type="match status" value="1"/>
</dbReference>
<evidence type="ECO:0000256" key="4">
    <source>
        <dbReference type="ARBA" id="ARBA00022490"/>
    </source>
</evidence>
<reference evidence="19 20" key="1">
    <citation type="submission" date="2020-12" db="EMBL/GenBank/DDBJ databases">
        <title>Metabolic potential, ecology and presence of endohyphal bacteria is reflected in genomic diversity of Mucoromycotina.</title>
        <authorList>
            <person name="Muszewska A."/>
            <person name="Okrasinska A."/>
            <person name="Steczkiewicz K."/>
            <person name="Drgas O."/>
            <person name="Orlowska M."/>
            <person name="Perlinska-Lenart U."/>
            <person name="Aleksandrzak-Piekarczyk T."/>
            <person name="Szatraj K."/>
            <person name="Zielenkiewicz U."/>
            <person name="Pilsyk S."/>
            <person name="Malc E."/>
            <person name="Mieczkowski P."/>
            <person name="Kruszewska J.S."/>
            <person name="Biernat P."/>
            <person name="Pawlowska J."/>
        </authorList>
    </citation>
    <scope>NUCLEOTIDE SEQUENCE [LARGE SCALE GENOMIC DNA]</scope>
    <source>
        <strain evidence="19 20">CBS 142.35</strain>
    </source>
</reference>
<dbReference type="PANTHER" id="PTHR11006:SF123">
    <property type="entry name" value="RIBOSOMAL PROTEIN ARGININE N-METHYLTRANSFERASE RMT3"/>
    <property type="match status" value="1"/>
</dbReference>
<dbReference type="GO" id="GO:0005829">
    <property type="term" value="C:cytosol"/>
    <property type="evidence" value="ECO:0007669"/>
    <property type="project" value="UniProtKB-SubCell"/>
</dbReference>
<comment type="caution">
    <text evidence="19">The sequence shown here is derived from an EMBL/GenBank/DDBJ whole genome shotgun (WGS) entry which is preliminary data.</text>
</comment>
<dbReference type="InterPro" id="IPR049482">
    <property type="entry name" value="ANM3-like_C2H2_Zf"/>
</dbReference>
<protein>
    <recommendedName>
        <fullName evidence="3">type I protein arginine methyltransferase</fullName>
        <ecNumber evidence="3">2.1.1.319</ecNumber>
    </recommendedName>
</protein>
<dbReference type="EC" id="2.1.1.319" evidence="3"/>
<dbReference type="SUPFAM" id="SSF57667">
    <property type="entry name" value="beta-beta-alpha zinc fingers"/>
    <property type="match status" value="1"/>
</dbReference>
<evidence type="ECO:0000256" key="15">
    <source>
        <dbReference type="PROSITE-ProRule" id="PRU01015"/>
    </source>
</evidence>
<evidence type="ECO:0000256" key="1">
    <source>
        <dbReference type="ARBA" id="ARBA00004123"/>
    </source>
</evidence>
<keyword evidence="9" id="KW-0479">Metal-binding</keyword>
<evidence type="ECO:0000256" key="13">
    <source>
        <dbReference type="ARBA" id="ARBA00047384"/>
    </source>
</evidence>
<evidence type="ECO:0000259" key="18">
    <source>
        <dbReference type="Pfam" id="PF22528"/>
    </source>
</evidence>
<evidence type="ECO:0000256" key="9">
    <source>
        <dbReference type="ARBA" id="ARBA00022723"/>
    </source>
</evidence>
<dbReference type="Pfam" id="PF22528">
    <property type="entry name" value="PRMT_C"/>
    <property type="match status" value="1"/>
</dbReference>
<evidence type="ECO:0000256" key="3">
    <source>
        <dbReference type="ARBA" id="ARBA00011925"/>
    </source>
</evidence>
<keyword evidence="4" id="KW-0963">Cytoplasm</keyword>
<keyword evidence="16" id="KW-0175">Coiled coil</keyword>
<keyword evidence="6 15" id="KW-0489">Methyltransferase</keyword>
<dbReference type="Pfam" id="PF21137">
    <property type="entry name" value="ANM3_C2H2_Zf"/>
    <property type="match status" value="1"/>
</dbReference>
<evidence type="ECO:0000256" key="5">
    <source>
        <dbReference type="ARBA" id="ARBA00022553"/>
    </source>
</evidence>
<gene>
    <name evidence="19" type="ORF">INT45_001932</name>
</gene>
<dbReference type="PANTHER" id="PTHR11006">
    <property type="entry name" value="PROTEIN ARGININE N-METHYLTRANSFERASE"/>
    <property type="match status" value="1"/>
</dbReference>
<evidence type="ECO:0000313" key="20">
    <source>
        <dbReference type="Proteomes" id="UP000646827"/>
    </source>
</evidence>
<evidence type="ECO:0000256" key="6">
    <source>
        <dbReference type="ARBA" id="ARBA00022603"/>
    </source>
</evidence>
<evidence type="ECO:0000256" key="10">
    <source>
        <dbReference type="ARBA" id="ARBA00022771"/>
    </source>
</evidence>
<feature type="domain" description="Protein arginine N-methyltransferase" evidence="18">
    <location>
        <begin position="394"/>
        <end position="565"/>
    </location>
</feature>
<keyword evidence="10" id="KW-0863">Zinc-finger</keyword>
<sequence length="579" mass="66960">MAYNLNAANWRGIPRATGSAYAPSDYTASEIDPQEEETWDEWERESQYDSDPKCLFCPDVFDLPEDAFHHCKEAHGFDFLAVKRSLGLDFYKCIRMINYIRKQVILKPDLASTKEFTLTGQEEFWEDDELLQPVMEDDPLLFAFEELEIADDDQLEEEEEQHKALTQRKFDFSTIKPTTELENQLLQMLKNSSERSNQLQEQFEEYKKMVKSTFLANIIDDTRSERSMSVMSVRTDNTQKFKDDPGNYYFESYAHNEIHEQMLKDKARTEAYRDFMYENKDVFKDKIVLDVGCGTGILSMFAAKSGAKKVFAVDNSNIVEKAQANIKENGFDQIITVIRGKVEEIQLPVSRVDIIVSEWMGYFLLFEAMLDSVLVARNRWLAPNGIMAPSHTRILMAALDDEDLKNDRYNFWDDVYGFKMSAMKQPVLNEAIVDFIKPHTVISTTATLKDLYLQQIVTKQLDFSNKFEIEITRDGTVYAFGGWFDTWFTRDGHPIPLSQQAQKVQGETFLTTSPFGEDTHWKQTTFVLQKPIEVKRGTKIHGVFTCHKGIENIRELECSIQYSVGESTDVTIQNFTLRS</sequence>
<keyword evidence="11" id="KW-0862">Zinc</keyword>
<dbReference type="EMBL" id="JAEPRB010000054">
    <property type="protein sequence ID" value="KAG2223798.1"/>
    <property type="molecule type" value="Genomic_DNA"/>
</dbReference>
<name>A0A8H7S976_9FUNG</name>
<feature type="domain" description="Protein arginine N-methyltransferase 3-like C2H2 zinc finger" evidence="17">
    <location>
        <begin position="83"/>
        <end position="133"/>
    </location>
</feature>
<accession>A0A8H7S976</accession>
<comment type="catalytic activity">
    <reaction evidence="13">
        <text>L-arginyl-[protein] + 2 S-adenosyl-L-methionine = N(omega),N(omega)-dimethyl-L-arginyl-[protein] + 2 S-adenosyl-L-homocysteine + 2 H(+)</text>
        <dbReference type="Rhea" id="RHEA:48096"/>
        <dbReference type="Rhea" id="RHEA-COMP:10532"/>
        <dbReference type="Rhea" id="RHEA-COMP:11991"/>
        <dbReference type="ChEBI" id="CHEBI:15378"/>
        <dbReference type="ChEBI" id="CHEBI:29965"/>
        <dbReference type="ChEBI" id="CHEBI:57856"/>
        <dbReference type="ChEBI" id="CHEBI:59789"/>
        <dbReference type="ChEBI" id="CHEBI:61897"/>
        <dbReference type="EC" id="2.1.1.319"/>
    </reaction>
    <physiologicalReaction direction="left-to-right" evidence="13">
        <dbReference type="Rhea" id="RHEA:48097"/>
    </physiologicalReaction>
</comment>
<keyword evidence="20" id="KW-1185">Reference proteome</keyword>
<feature type="coiled-coil region" evidence="16">
    <location>
        <begin position="182"/>
        <end position="209"/>
    </location>
</feature>
<keyword evidence="8 15" id="KW-0949">S-adenosyl-L-methionine</keyword>
<evidence type="ECO:0000256" key="8">
    <source>
        <dbReference type="ARBA" id="ARBA00022691"/>
    </source>
</evidence>
<evidence type="ECO:0000256" key="16">
    <source>
        <dbReference type="SAM" id="Coils"/>
    </source>
</evidence>
<dbReference type="GO" id="GO:0005634">
    <property type="term" value="C:nucleus"/>
    <property type="evidence" value="ECO:0007669"/>
    <property type="project" value="UniProtKB-SubCell"/>
</dbReference>
<comment type="subcellular location">
    <subcellularLocation>
        <location evidence="2">Cytoplasm</location>
        <location evidence="2">Cytosol</location>
    </subcellularLocation>
    <subcellularLocation>
        <location evidence="1">Nucleus</location>
    </subcellularLocation>
</comment>
<dbReference type="Pfam" id="PF06325">
    <property type="entry name" value="PrmA"/>
    <property type="match status" value="1"/>
</dbReference>
<evidence type="ECO:0000256" key="2">
    <source>
        <dbReference type="ARBA" id="ARBA00004514"/>
    </source>
</evidence>
<dbReference type="Gene3D" id="2.70.160.11">
    <property type="entry name" value="Hnrnp arginine n-methyltransferase1"/>
    <property type="match status" value="1"/>
</dbReference>
<dbReference type="GO" id="GO:0042054">
    <property type="term" value="F:histone methyltransferase activity"/>
    <property type="evidence" value="ECO:0007669"/>
    <property type="project" value="TreeGrafter"/>
</dbReference>
<organism evidence="19 20">
    <name type="scientific">Circinella minor</name>
    <dbReference type="NCBI Taxonomy" id="1195481"/>
    <lineage>
        <taxon>Eukaryota</taxon>
        <taxon>Fungi</taxon>
        <taxon>Fungi incertae sedis</taxon>
        <taxon>Mucoromycota</taxon>
        <taxon>Mucoromycotina</taxon>
        <taxon>Mucoromycetes</taxon>
        <taxon>Mucorales</taxon>
        <taxon>Lichtheimiaceae</taxon>
        <taxon>Circinella</taxon>
    </lineage>
</organism>
<dbReference type="InterPro" id="IPR055135">
    <property type="entry name" value="PRMT_dom"/>
</dbReference>
<dbReference type="SUPFAM" id="SSF53335">
    <property type="entry name" value="S-adenosyl-L-methionine-dependent methyltransferases"/>
    <property type="match status" value="1"/>
</dbReference>
<keyword evidence="12" id="KW-0539">Nucleus</keyword>
<evidence type="ECO:0000259" key="17">
    <source>
        <dbReference type="Pfam" id="PF21137"/>
    </source>
</evidence>
<dbReference type="AlphaFoldDB" id="A0A8H7S976"/>
<dbReference type="GO" id="GO:0032259">
    <property type="term" value="P:methylation"/>
    <property type="evidence" value="ECO:0007669"/>
    <property type="project" value="UniProtKB-KW"/>
</dbReference>
<evidence type="ECO:0000313" key="19">
    <source>
        <dbReference type="EMBL" id="KAG2223798.1"/>
    </source>
</evidence>
<keyword evidence="7 15" id="KW-0808">Transferase</keyword>
<dbReference type="CDD" id="cd02440">
    <property type="entry name" value="AdoMet_MTases"/>
    <property type="match status" value="1"/>
</dbReference>
<dbReference type="InterPro" id="IPR036236">
    <property type="entry name" value="Znf_C2H2_sf"/>
</dbReference>
<dbReference type="InterPro" id="IPR029063">
    <property type="entry name" value="SAM-dependent_MTases_sf"/>
</dbReference>
<dbReference type="GO" id="GO:0035242">
    <property type="term" value="F:protein-arginine omega-N asymmetric methyltransferase activity"/>
    <property type="evidence" value="ECO:0007669"/>
    <property type="project" value="UniProtKB-EC"/>
</dbReference>